<dbReference type="EMBL" id="LEKV01005583">
    <property type="protein sequence ID" value="KVH88091.1"/>
    <property type="molecule type" value="Genomic_DNA"/>
</dbReference>
<dbReference type="InterPro" id="IPR029063">
    <property type="entry name" value="SAM-dependent_MTases_sf"/>
</dbReference>
<dbReference type="GO" id="GO:0008168">
    <property type="term" value="F:methyltransferase activity"/>
    <property type="evidence" value="ECO:0007669"/>
    <property type="project" value="UniProtKB-KW"/>
</dbReference>
<evidence type="ECO:0000313" key="3">
    <source>
        <dbReference type="Proteomes" id="UP000243975"/>
    </source>
</evidence>
<dbReference type="AlphaFoldDB" id="A0A124SAP1"/>
<accession>A0A124SAP1</accession>
<dbReference type="STRING" id="59895.A0A124SAP1"/>
<evidence type="ECO:0000256" key="1">
    <source>
        <dbReference type="ARBA" id="ARBA00007967"/>
    </source>
</evidence>
<evidence type="ECO:0000313" key="2">
    <source>
        <dbReference type="EMBL" id="KVH88091.1"/>
    </source>
</evidence>
<keyword evidence="3" id="KW-1185">Reference proteome</keyword>
<name>A0A124SAP1_CYNCS</name>
<dbReference type="PANTHER" id="PTHR31009">
    <property type="entry name" value="S-ADENOSYL-L-METHIONINE:CARBOXYL METHYLTRANSFERASE FAMILY PROTEIN"/>
    <property type="match status" value="1"/>
</dbReference>
<dbReference type="Proteomes" id="UP000243975">
    <property type="component" value="Unassembled WGS sequence"/>
</dbReference>
<dbReference type="InterPro" id="IPR005299">
    <property type="entry name" value="MeTrfase_7"/>
</dbReference>
<reference evidence="2 3" key="1">
    <citation type="journal article" date="2016" name="Sci. Rep.">
        <title>The genome sequence of the outbreeding globe artichoke constructed de novo incorporating a phase-aware low-pass sequencing strategy of F1 progeny.</title>
        <authorList>
            <person name="Scaglione D."/>
            <person name="Reyes-Chin-Wo S."/>
            <person name="Acquadro A."/>
            <person name="Froenicke L."/>
            <person name="Portis E."/>
            <person name="Beitel C."/>
            <person name="Tirone M."/>
            <person name="Mauro R."/>
            <person name="Lo Monaco A."/>
            <person name="Mauromicale G."/>
            <person name="Faccioli P."/>
            <person name="Cattivelli L."/>
            <person name="Rieseberg L."/>
            <person name="Michelmore R."/>
            <person name="Lanteri S."/>
        </authorList>
    </citation>
    <scope>NUCLEOTIDE SEQUENCE [LARGE SCALE GENOMIC DNA]</scope>
    <source>
        <strain evidence="2">2C</strain>
    </source>
</reference>
<keyword evidence="2" id="KW-0489">Methyltransferase</keyword>
<protein>
    <submittedName>
        <fullName evidence="2">SAM dependent carboxyl methyltransferase</fullName>
    </submittedName>
</protein>
<gene>
    <name evidence="2" type="ORF">Ccrd_024528</name>
</gene>
<sequence>MVNFDINIFCQCVKIADKGCSSGTNTLLIARTIIDIVDELCNENNRKAPQFQVCLSDLYGRRRDSISALLLFKLFQVPSMVDFFQTKHCTLFTPLIVFIGFLRYLKASTTRRQKYIHGQNKYAKCIRKQFCTDFSKFLELRPKKIFLTFVGRSIADPTSDDGCRHLELLAQSLVDMLKELKDCIEEGKEQNWVKKGNKEHEKDNERASGKENVVEEKDYNKIIAMGCLSNSSFWNHFGVTNMSKTGDMDIKSLIEIEELQDKELDEAQGHRRKINSDSTNFVR</sequence>
<proteinExistence type="inferred from homology"/>
<dbReference type="GO" id="GO:0032259">
    <property type="term" value="P:methylation"/>
    <property type="evidence" value="ECO:0007669"/>
    <property type="project" value="UniProtKB-KW"/>
</dbReference>
<comment type="similarity">
    <text evidence="1">Belongs to the methyltransferase superfamily. Type-7 methyltransferase family.</text>
</comment>
<organism evidence="2 3">
    <name type="scientific">Cynara cardunculus var. scolymus</name>
    <name type="common">Globe artichoke</name>
    <name type="synonym">Cynara scolymus</name>
    <dbReference type="NCBI Taxonomy" id="59895"/>
    <lineage>
        <taxon>Eukaryota</taxon>
        <taxon>Viridiplantae</taxon>
        <taxon>Streptophyta</taxon>
        <taxon>Embryophyta</taxon>
        <taxon>Tracheophyta</taxon>
        <taxon>Spermatophyta</taxon>
        <taxon>Magnoliopsida</taxon>
        <taxon>eudicotyledons</taxon>
        <taxon>Gunneridae</taxon>
        <taxon>Pentapetalae</taxon>
        <taxon>asterids</taxon>
        <taxon>campanulids</taxon>
        <taxon>Asterales</taxon>
        <taxon>Asteraceae</taxon>
        <taxon>Carduoideae</taxon>
        <taxon>Cardueae</taxon>
        <taxon>Carduinae</taxon>
        <taxon>Cynara</taxon>
    </lineage>
</organism>
<dbReference type="SUPFAM" id="SSF53335">
    <property type="entry name" value="S-adenosyl-L-methionine-dependent methyltransferases"/>
    <property type="match status" value="1"/>
</dbReference>
<keyword evidence="2" id="KW-0808">Transferase</keyword>
<dbReference type="Pfam" id="PF03492">
    <property type="entry name" value="Methyltransf_7"/>
    <property type="match status" value="1"/>
</dbReference>
<dbReference type="Gramene" id="KVH88091">
    <property type="protein sequence ID" value="KVH88091"/>
    <property type="gene ID" value="Ccrd_024528"/>
</dbReference>
<dbReference type="Gene3D" id="3.40.50.150">
    <property type="entry name" value="Vaccinia Virus protein VP39"/>
    <property type="match status" value="1"/>
</dbReference>
<comment type="caution">
    <text evidence="2">The sequence shown here is derived from an EMBL/GenBank/DDBJ whole genome shotgun (WGS) entry which is preliminary data.</text>
</comment>